<protein>
    <submittedName>
        <fullName evidence="1">Uncharacterized protein</fullName>
    </submittedName>
</protein>
<reference evidence="1" key="1">
    <citation type="thesis" date="2020" institute="ProQuest LLC" country="789 East Eisenhower Parkway, Ann Arbor, MI, USA">
        <title>Comparative Genomics and Chromosome Evolution.</title>
        <authorList>
            <person name="Mudd A.B."/>
        </authorList>
    </citation>
    <scope>NUCLEOTIDE SEQUENCE</scope>
    <source>
        <strain evidence="1">237g6f4</strain>
        <tissue evidence="1">Blood</tissue>
    </source>
</reference>
<keyword evidence="2" id="KW-1185">Reference proteome</keyword>
<sequence length="73" mass="9029">MGRRVRRLGLYFTPLFLPPRVLRNGVRRRQLRCIWLYRLVTRYLMRFLQYFAVCIRRRQWDISTSISGILKLL</sequence>
<dbReference type="AlphaFoldDB" id="A0AAV6ZPR2"/>
<dbReference type="Proteomes" id="UP000824782">
    <property type="component" value="Unassembled WGS sequence"/>
</dbReference>
<evidence type="ECO:0000313" key="2">
    <source>
        <dbReference type="Proteomes" id="UP000824782"/>
    </source>
</evidence>
<dbReference type="EMBL" id="WNYA01000013">
    <property type="protein sequence ID" value="KAG8551036.1"/>
    <property type="molecule type" value="Genomic_DNA"/>
</dbReference>
<accession>A0AAV6ZPR2</accession>
<evidence type="ECO:0000313" key="1">
    <source>
        <dbReference type="EMBL" id="KAG8551036.1"/>
    </source>
</evidence>
<organism evidence="1 2">
    <name type="scientific">Engystomops pustulosus</name>
    <name type="common">Tungara frog</name>
    <name type="synonym">Physalaemus pustulosus</name>
    <dbReference type="NCBI Taxonomy" id="76066"/>
    <lineage>
        <taxon>Eukaryota</taxon>
        <taxon>Metazoa</taxon>
        <taxon>Chordata</taxon>
        <taxon>Craniata</taxon>
        <taxon>Vertebrata</taxon>
        <taxon>Euteleostomi</taxon>
        <taxon>Amphibia</taxon>
        <taxon>Batrachia</taxon>
        <taxon>Anura</taxon>
        <taxon>Neobatrachia</taxon>
        <taxon>Hyloidea</taxon>
        <taxon>Leptodactylidae</taxon>
        <taxon>Leiuperinae</taxon>
        <taxon>Engystomops</taxon>
    </lineage>
</organism>
<comment type="caution">
    <text evidence="1">The sequence shown here is derived from an EMBL/GenBank/DDBJ whole genome shotgun (WGS) entry which is preliminary data.</text>
</comment>
<proteinExistence type="predicted"/>
<gene>
    <name evidence="1" type="ORF">GDO81_021909</name>
</gene>
<name>A0AAV6ZPR2_ENGPU</name>